<evidence type="ECO:0000256" key="1">
    <source>
        <dbReference type="SAM" id="MobiDB-lite"/>
    </source>
</evidence>
<name>A0A1G4ICE3_TRYEQ</name>
<dbReference type="Proteomes" id="UP000195570">
    <property type="component" value="Unassembled WGS sequence"/>
</dbReference>
<sequence>MRVTGKCFVGVPVPRGCGLLPSRYGGSFSVALRRKVAFSVFDRHGDRKDVLRTTSLRLACLAVHTLPHGVPADRAVRSRVPKSPCGDAEERTDPVFPFVAHNRVVPLTELAKLLPDEVIESLPNGLKSHLQGFPSRYRLSCGGNGILYVELIQEVGGEVSGGTSFRLFLPLEDIIQSRTGAATFSGHCAEGGGRANSNESRSIESMERVLQEWLKPNSGIQLWMLVAEYTAHKLTENTTSWSGEMVAGVERATVDCSEGQRLHAFRWAELNGETAKVALEAIRPECCDASQPSDSSPDTRVKTTLFLCFTSAAAYSRIVLRAIPNPENKLVEDYNLYRLCRVLHTEAFTKLPELDEIAGKWLTQPLAVVLAIGGEESKAGKVGNAETAQSILDFEYDPIDSSRIVGVRFWLDKARCLPALYQEKTCEELKKELEETNEWVPKSLQKLPNHKRVRLIDRKRLLLRCIALHELGPSPFCHPDVLAYYVFDLLPIDGTLIVTGHLPQLLPENIRRITDARSRTWIRKYPHLFRLVECPPELCVQRMAPVAPEGDESSECEQNINITSHIPVSGQASEHHKRLLTDPEEQLRFMVSLVAARLAVCRSRNLLPSHLPKFISSELRRAILRRGSGGILGYLQQHPEVFILKHGIHPHEPVVSLTPEFHPNLEGANAGGDDPAANTDSEEN</sequence>
<evidence type="ECO:0000313" key="3">
    <source>
        <dbReference type="Proteomes" id="UP000195570"/>
    </source>
</evidence>
<accession>A0A1G4ICE3</accession>
<proteinExistence type="predicted"/>
<dbReference type="EMBL" id="CZPT02001306">
    <property type="protein sequence ID" value="SCU69782.1"/>
    <property type="molecule type" value="Genomic_DNA"/>
</dbReference>
<gene>
    <name evidence="2" type="ORF">TEOVI_000135100</name>
</gene>
<reference evidence="2" key="1">
    <citation type="submission" date="2016-09" db="EMBL/GenBank/DDBJ databases">
        <authorList>
            <person name="Hebert L."/>
            <person name="Moumen B."/>
        </authorList>
    </citation>
    <scope>NUCLEOTIDE SEQUENCE [LARGE SCALE GENOMIC DNA]</scope>
    <source>
        <strain evidence="2">OVI</strain>
    </source>
</reference>
<comment type="caution">
    <text evidence="2">The sequence shown here is derived from an EMBL/GenBank/DDBJ whole genome shotgun (WGS) entry which is preliminary data.</text>
</comment>
<dbReference type="AlphaFoldDB" id="A0A1G4ICE3"/>
<keyword evidence="3" id="KW-1185">Reference proteome</keyword>
<feature type="region of interest" description="Disordered" evidence="1">
    <location>
        <begin position="662"/>
        <end position="684"/>
    </location>
</feature>
<organism evidence="2 3">
    <name type="scientific">Trypanosoma equiperdum</name>
    <dbReference type="NCBI Taxonomy" id="5694"/>
    <lineage>
        <taxon>Eukaryota</taxon>
        <taxon>Discoba</taxon>
        <taxon>Euglenozoa</taxon>
        <taxon>Kinetoplastea</taxon>
        <taxon>Metakinetoplastina</taxon>
        <taxon>Trypanosomatida</taxon>
        <taxon>Trypanosomatidae</taxon>
        <taxon>Trypanosoma</taxon>
    </lineage>
</organism>
<dbReference type="VEuPathDB" id="TriTrypDB:TEOVI_000135100"/>
<feature type="compositionally biased region" description="Low complexity" evidence="1">
    <location>
        <begin position="667"/>
        <end position="678"/>
    </location>
</feature>
<protein>
    <submittedName>
        <fullName evidence="2">Uncharacterized protein</fullName>
    </submittedName>
</protein>
<dbReference type="RefSeq" id="XP_067080687.1">
    <property type="nucleotide sequence ID" value="XM_067224586.1"/>
</dbReference>
<evidence type="ECO:0000313" key="2">
    <source>
        <dbReference type="EMBL" id="SCU69782.1"/>
    </source>
</evidence>
<dbReference type="GeneID" id="92375291"/>